<feature type="compositionally biased region" description="Low complexity" evidence="1">
    <location>
        <begin position="899"/>
        <end position="916"/>
    </location>
</feature>
<evidence type="ECO:0000313" key="4">
    <source>
        <dbReference type="Proteomes" id="UP001152759"/>
    </source>
</evidence>
<feature type="compositionally biased region" description="Polar residues" evidence="1">
    <location>
        <begin position="809"/>
        <end position="820"/>
    </location>
</feature>
<feature type="signal peptide" evidence="2">
    <location>
        <begin position="1"/>
        <end position="34"/>
    </location>
</feature>
<dbReference type="KEGG" id="btab:109038045"/>
<feature type="chain" id="PRO_5040270658" evidence="2">
    <location>
        <begin position="35"/>
        <end position="926"/>
    </location>
</feature>
<feature type="compositionally biased region" description="Polar residues" evidence="1">
    <location>
        <begin position="609"/>
        <end position="622"/>
    </location>
</feature>
<protein>
    <submittedName>
        <fullName evidence="3">Uncharacterized protein</fullName>
    </submittedName>
</protein>
<dbReference type="AlphaFoldDB" id="A0A9P0F282"/>
<keyword evidence="4" id="KW-1185">Reference proteome</keyword>
<feature type="compositionally biased region" description="Gly residues" evidence="1">
    <location>
        <begin position="133"/>
        <end position="142"/>
    </location>
</feature>
<feature type="compositionally biased region" description="Polar residues" evidence="1">
    <location>
        <begin position="778"/>
        <end position="801"/>
    </location>
</feature>
<evidence type="ECO:0000256" key="2">
    <source>
        <dbReference type="SAM" id="SignalP"/>
    </source>
</evidence>
<feature type="compositionally biased region" description="Basic and acidic residues" evidence="1">
    <location>
        <begin position="731"/>
        <end position="742"/>
    </location>
</feature>
<feature type="region of interest" description="Disordered" evidence="1">
    <location>
        <begin position="133"/>
        <end position="159"/>
    </location>
</feature>
<feature type="compositionally biased region" description="Low complexity" evidence="1">
    <location>
        <begin position="871"/>
        <end position="885"/>
    </location>
</feature>
<reference evidence="3" key="1">
    <citation type="submission" date="2021-12" db="EMBL/GenBank/DDBJ databases">
        <authorList>
            <person name="King R."/>
        </authorList>
    </citation>
    <scope>NUCLEOTIDE SEQUENCE</scope>
</reference>
<feature type="region of interest" description="Disordered" evidence="1">
    <location>
        <begin position="592"/>
        <end position="926"/>
    </location>
</feature>
<sequence>MRHKEAEDGSSALRTIFRVVLMAAIMAGISSVNAGCGGARGPCPNRASPLGGSHSVYWSSSRSGGGGGYNVASRSNGGGGFGGSGFGASGFGGGGLGGSMFDIGGFGAMPGFAPPIGGMPGFASGFTGGFTRGGGGGGGGGRSSISIKNGGGGGASVRVTRDGGVHLSIGNIGGGGSAGGGHGFAKFDSGSDDVSFAPSSGKSIRIMDDVRSDFSGEWGHDGHATRASRDDRGYKTFKDVFTQKFRNDGHKHGSGCTSGCNRRYKYDYDYDSYDSGEDSGNIPVHEVSREEKSRVFDVRGGQHDFHTSKEFNNDFEDYDDMDYGWDSSDGHSGAHSGSHSSFHEDEGINHEQFDNSLASDFRSILSQSIPIGGQVTYDTSNNNGYMLSNDVIGAVQDLMDDHSGLQMTFACQPKIGKYLCKIQCVKQDEAMTGSCETGYCSCMLKEEHKLRKKMNKRFLAAMKGFDTDCGDRKKAKQCKRFCKALTPDKSFTGLCANNFCKCVTYPTTPEKKKNACEKAIKNLKKIEDQALRHLGVQPEPLSGAAEKNASLAADEAIQKLKANNSIDDCTEEDIQNLRGVIASLAQGLNLARSHSQTSDSSHGEKNESESTIYTASPSSPRSASKHEESHFSRARRGGLESPRPPSSKSGSSIHEEIQVSRTNRPASHESGSSFHEESRASGTSGGGQEILRLTSPKSGSAFFEESYTSRTNRDGNESPRPPKTPRSGSKLIEEIHVSRTEPPRPVSPKSGSSFFEGRTVSRTNQDGNESPRPAASRSLKSGSSFYEESHVTRTIRSGNESPRTRSVRIVTTTPPRSGSSRFEESHPTESPGLRSVSSTPGPGFEESRASRTHRNGVESSGRSAQALPLTSSKSGSSYYVESRSSGTLGGGLATPTYPPVVTTVSSGTASRGGSSPCKSKCGKPLS</sequence>
<gene>
    <name evidence="3" type="ORF">BEMITA_LOCUS7718</name>
</gene>
<dbReference type="EMBL" id="OU963865">
    <property type="protein sequence ID" value="CAH0388833.1"/>
    <property type="molecule type" value="Genomic_DNA"/>
</dbReference>
<keyword evidence="2" id="KW-0732">Signal</keyword>
<name>A0A9P0F282_BEMTA</name>
<proteinExistence type="predicted"/>
<organism evidence="3 4">
    <name type="scientific">Bemisia tabaci</name>
    <name type="common">Sweetpotato whitefly</name>
    <name type="synonym">Aleurodes tabaci</name>
    <dbReference type="NCBI Taxonomy" id="7038"/>
    <lineage>
        <taxon>Eukaryota</taxon>
        <taxon>Metazoa</taxon>
        <taxon>Ecdysozoa</taxon>
        <taxon>Arthropoda</taxon>
        <taxon>Hexapoda</taxon>
        <taxon>Insecta</taxon>
        <taxon>Pterygota</taxon>
        <taxon>Neoptera</taxon>
        <taxon>Paraneoptera</taxon>
        <taxon>Hemiptera</taxon>
        <taxon>Sternorrhyncha</taxon>
        <taxon>Aleyrodoidea</taxon>
        <taxon>Aleyrodidae</taxon>
        <taxon>Aleyrodinae</taxon>
        <taxon>Bemisia</taxon>
    </lineage>
</organism>
<dbReference type="Proteomes" id="UP001152759">
    <property type="component" value="Chromosome 4"/>
</dbReference>
<evidence type="ECO:0000313" key="3">
    <source>
        <dbReference type="EMBL" id="CAH0388833.1"/>
    </source>
</evidence>
<evidence type="ECO:0000256" key="1">
    <source>
        <dbReference type="SAM" id="MobiDB-lite"/>
    </source>
</evidence>
<accession>A0A9P0F282</accession>